<dbReference type="PANTHER" id="PTHR15665">
    <property type="entry name" value="ASTEROID PROTEIN"/>
    <property type="match status" value="1"/>
</dbReference>
<evidence type="ECO:0000313" key="4">
    <source>
        <dbReference type="EMBL" id="TDZ35825.1"/>
    </source>
</evidence>
<protein>
    <recommendedName>
        <fullName evidence="3">Asteroid domain-containing protein</fullName>
    </recommendedName>
</protein>
<comment type="caution">
    <text evidence="4">The sequence shown here is derived from an EMBL/GenBank/DDBJ whole genome shotgun (WGS) entry which is preliminary data.</text>
</comment>
<feature type="compositionally biased region" description="Basic and acidic residues" evidence="2">
    <location>
        <begin position="562"/>
        <end position="575"/>
    </location>
</feature>
<evidence type="ECO:0000313" key="5">
    <source>
        <dbReference type="Proteomes" id="UP000295083"/>
    </source>
</evidence>
<dbReference type="SUPFAM" id="SSF88723">
    <property type="entry name" value="PIN domain-like"/>
    <property type="match status" value="1"/>
</dbReference>
<gene>
    <name evidence="4" type="ORF">C8035_v008437</name>
</gene>
<feature type="compositionally biased region" description="Basic residues" evidence="2">
    <location>
        <begin position="552"/>
        <end position="561"/>
    </location>
</feature>
<proteinExistence type="inferred from homology"/>
<evidence type="ECO:0000256" key="2">
    <source>
        <dbReference type="SAM" id="MobiDB-lite"/>
    </source>
</evidence>
<dbReference type="InterPro" id="IPR029060">
    <property type="entry name" value="PIN-like_dom_sf"/>
</dbReference>
<feature type="region of interest" description="Disordered" evidence="2">
    <location>
        <begin position="546"/>
        <end position="586"/>
    </location>
</feature>
<dbReference type="InterPro" id="IPR026832">
    <property type="entry name" value="Asteroid"/>
</dbReference>
<dbReference type="InterPro" id="IPR039436">
    <property type="entry name" value="Asteroid_dom"/>
</dbReference>
<organism evidence="4 5">
    <name type="scientific">Colletotrichum spinosum</name>
    <dbReference type="NCBI Taxonomy" id="1347390"/>
    <lineage>
        <taxon>Eukaryota</taxon>
        <taxon>Fungi</taxon>
        <taxon>Dikarya</taxon>
        <taxon>Ascomycota</taxon>
        <taxon>Pezizomycotina</taxon>
        <taxon>Sordariomycetes</taxon>
        <taxon>Hypocreomycetidae</taxon>
        <taxon>Glomerellales</taxon>
        <taxon>Glomerellaceae</taxon>
        <taxon>Colletotrichum</taxon>
        <taxon>Colletotrichum orbiculare species complex</taxon>
    </lineage>
</organism>
<accession>A0A4R8QJQ6</accession>
<name>A0A4R8QJQ6_9PEZI</name>
<comment type="similarity">
    <text evidence="1">Belongs to the asteroid family.</text>
</comment>
<keyword evidence="5" id="KW-1185">Reference proteome</keyword>
<dbReference type="PANTHER" id="PTHR15665:SF1">
    <property type="entry name" value="PROTEIN ASTEROID HOMOLOG 1"/>
    <property type="match status" value="1"/>
</dbReference>
<reference evidence="4 5" key="1">
    <citation type="submission" date="2018-11" db="EMBL/GenBank/DDBJ databases">
        <title>Genome sequence and assembly of Colletotrichum spinosum.</title>
        <authorList>
            <person name="Gan P."/>
            <person name="Shirasu K."/>
        </authorList>
    </citation>
    <scope>NUCLEOTIDE SEQUENCE [LARGE SCALE GENOMIC DNA]</scope>
    <source>
        <strain evidence="4 5">CBS 515.97</strain>
    </source>
</reference>
<evidence type="ECO:0000259" key="3">
    <source>
        <dbReference type="Pfam" id="PF12813"/>
    </source>
</evidence>
<dbReference type="Proteomes" id="UP000295083">
    <property type="component" value="Unassembled WGS sequence"/>
</dbReference>
<evidence type="ECO:0000256" key="1">
    <source>
        <dbReference type="ARBA" id="ARBA00007398"/>
    </source>
</evidence>
<dbReference type="AlphaFoldDB" id="A0A4R8QJQ6"/>
<dbReference type="Pfam" id="PF12813">
    <property type="entry name" value="XPG_I_2"/>
    <property type="match status" value="1"/>
</dbReference>
<feature type="domain" description="Asteroid" evidence="3">
    <location>
        <begin position="140"/>
        <end position="376"/>
    </location>
</feature>
<dbReference type="EMBL" id="QAPG01000037">
    <property type="protein sequence ID" value="TDZ35825.1"/>
    <property type="molecule type" value="Genomic_DNA"/>
</dbReference>
<dbReference type="Gene3D" id="3.40.50.1010">
    <property type="entry name" value="5'-nuclease"/>
    <property type="match status" value="1"/>
</dbReference>
<sequence length="586" mass="64312">MGIPHLINHLTKYGVLSPLDGDRVVIDGPALAYHVLHLCIRSTSGLPSYQLLGDTCTAWLDKLTRHDISLAAIYFDGFLPPSKLPVRLDRLLRVSTQLKLFNSTFPNACPAKQVAATRPSLPRLFPTDAPKREQSLLPPPPFLVAAIVDKLVQSPKYADLVRLVPGEADAYCADDVFRNGGTILTSDSDLTIHDLNDGCVAFIKDLHVGSVDDKDGLLGLKFSPRDIAERLNLPTDQGMRRFGYELSKSTRPKFSQVLENCKGDVSDPDGFKEFCKPYESLETTDWKAVPVLGNLTNPKLDARLSELILQCVGYTGTSTEESLVEGYMMCLPPLQDCPARASAWDSSASVRQLAYSFASLLRPGAMSPVREYRRVYSGTNQGKTIIILPRPSLKDYADFLLETLTLAKKAFPDEESSWLAVALQQVIISSKSDGKQETCASAIKQAFSIEEGSSLVPWDVVHLSAQVQAMLYSLRILAQVLGLLEVVEVKGVPKGLGKLRELLETLPSLTKWPTVDGTVALLKCLKDDGGLANLAEAAEISESDFLPSKDAKNKKKKKRKQRTESDAEVRPEKKVSSNPFDILGTE</sequence>